<dbReference type="InterPro" id="IPR051706">
    <property type="entry name" value="Glycosyltransferase_domain"/>
</dbReference>
<dbReference type="EMBL" id="CP002049">
    <property type="protein sequence ID" value="ADI15332.1"/>
    <property type="molecule type" value="Genomic_DNA"/>
</dbReference>
<dbReference type="HOGENOM" id="CLU_1562205_0_0_0"/>
<sequence length="171" mass="19137">MAQPTPHLPKTIWLMWSQGLERAPLVVKECYASWRALNPGWQIIFLDDTNLADYVDVEAVIHPKSDVKIQARSDIIRVNLLARYGGVWADATCFCRQPLDSWLPEVTRSGFFAFSDPTRSRLIDAWFMAASPECPLIKKGLGGKPTHLWVGCRTQAAQRAAVPELMLDASA</sequence>
<dbReference type="InterPro" id="IPR029044">
    <property type="entry name" value="Nucleotide-diphossugar_trans"/>
</dbReference>
<dbReference type="SUPFAM" id="SSF53448">
    <property type="entry name" value="Nucleotide-diphospho-sugar transferases"/>
    <property type="match status" value="1"/>
</dbReference>
<proteinExistence type="predicted"/>
<name>D7CS04_TRURR</name>
<dbReference type="RefSeq" id="WP_013178695.1">
    <property type="nucleotide sequence ID" value="NC_014221.1"/>
</dbReference>
<dbReference type="OrthoDB" id="9802881at2"/>
<dbReference type="KEGG" id="tra:Trad_2221"/>
<accession>D7CS04</accession>
<dbReference type="PANTHER" id="PTHR32385:SF15">
    <property type="entry name" value="INOSITOL PHOSPHOCERAMIDE MANNOSYLTRANSFERASE 1"/>
    <property type="match status" value="1"/>
</dbReference>
<dbReference type="AlphaFoldDB" id="D7CS04"/>
<evidence type="ECO:0000313" key="1">
    <source>
        <dbReference type="EMBL" id="ADI15332.1"/>
    </source>
</evidence>
<dbReference type="GO" id="GO:0051999">
    <property type="term" value="P:mannosyl-inositol phosphorylceramide biosynthetic process"/>
    <property type="evidence" value="ECO:0007669"/>
    <property type="project" value="TreeGrafter"/>
</dbReference>
<reference evidence="1 2" key="2">
    <citation type="journal article" date="2011" name="Stand. Genomic Sci.">
        <title>Complete genome sequence of Truepera radiovictrix type strain (RQ-24).</title>
        <authorList>
            <person name="Ivanova N."/>
            <person name="Rohde C."/>
            <person name="Munk C."/>
            <person name="Nolan M."/>
            <person name="Lucas S."/>
            <person name="Del Rio T.G."/>
            <person name="Tice H."/>
            <person name="Deshpande S."/>
            <person name="Cheng J.F."/>
            <person name="Tapia R."/>
            <person name="Han C."/>
            <person name="Goodwin L."/>
            <person name="Pitluck S."/>
            <person name="Liolios K."/>
            <person name="Mavromatis K."/>
            <person name="Mikhailova N."/>
            <person name="Pati A."/>
            <person name="Chen A."/>
            <person name="Palaniappan K."/>
            <person name="Land M."/>
            <person name="Hauser L."/>
            <person name="Chang Y.J."/>
            <person name="Jeffries C.D."/>
            <person name="Brambilla E."/>
            <person name="Rohde M."/>
            <person name="Goker M."/>
            <person name="Tindall B.J."/>
            <person name="Woyke T."/>
            <person name="Bristow J."/>
            <person name="Eisen J.A."/>
            <person name="Markowitz V."/>
            <person name="Hugenholtz P."/>
            <person name="Kyrpides N.C."/>
            <person name="Klenk H.P."/>
            <person name="Lapidus A."/>
        </authorList>
    </citation>
    <scope>NUCLEOTIDE SEQUENCE [LARGE SCALE GENOMIC DNA]</scope>
    <source>
        <strain evidence="2">DSM 17093 / CIP 108686 / LMG 22925 / RQ-24</strain>
    </source>
</reference>
<dbReference type="PANTHER" id="PTHR32385">
    <property type="entry name" value="MANNOSYL PHOSPHORYLINOSITOL CERAMIDE SYNTHASE"/>
    <property type="match status" value="1"/>
</dbReference>
<evidence type="ECO:0000313" key="2">
    <source>
        <dbReference type="Proteomes" id="UP000000379"/>
    </source>
</evidence>
<dbReference type="GO" id="GO:0000030">
    <property type="term" value="F:mannosyltransferase activity"/>
    <property type="evidence" value="ECO:0007669"/>
    <property type="project" value="TreeGrafter"/>
</dbReference>
<reference evidence="2" key="1">
    <citation type="submission" date="2010-05" db="EMBL/GenBank/DDBJ databases">
        <title>The complete genome of Truepera radiovictris DSM 17093.</title>
        <authorList>
            <consortium name="US DOE Joint Genome Institute (JGI-PGF)"/>
            <person name="Lucas S."/>
            <person name="Copeland A."/>
            <person name="Lapidus A."/>
            <person name="Glavina del Rio T."/>
            <person name="Dalin E."/>
            <person name="Tice H."/>
            <person name="Bruce D."/>
            <person name="Goodwin L."/>
            <person name="Pitluck S."/>
            <person name="Kyrpides N."/>
            <person name="Mavromatis K."/>
            <person name="Ovchinnikova G."/>
            <person name="Munk A.C."/>
            <person name="Detter J.C."/>
            <person name="Han C."/>
            <person name="Tapia R."/>
            <person name="Land M."/>
            <person name="Hauser L."/>
            <person name="Markowitz V."/>
            <person name="Cheng J.-F."/>
            <person name="Hugenholtz P."/>
            <person name="Woyke T."/>
            <person name="Wu D."/>
            <person name="Tindall B."/>
            <person name="Pomrenke H.G."/>
            <person name="Brambilla E."/>
            <person name="Klenk H.-P."/>
            <person name="Eisen J.A."/>
        </authorList>
    </citation>
    <scope>NUCLEOTIDE SEQUENCE [LARGE SCALE GENOMIC DNA]</scope>
    <source>
        <strain evidence="2">DSM 17093 / CIP 108686 / LMG 22925 / RQ-24</strain>
    </source>
</reference>
<dbReference type="GO" id="GO:0016020">
    <property type="term" value="C:membrane"/>
    <property type="evidence" value="ECO:0007669"/>
    <property type="project" value="GOC"/>
</dbReference>
<dbReference type="Pfam" id="PF05704">
    <property type="entry name" value="Caps_synth"/>
    <property type="match status" value="1"/>
</dbReference>
<dbReference type="Gene3D" id="3.90.550.20">
    <property type="match status" value="1"/>
</dbReference>
<dbReference type="InterPro" id="IPR008441">
    <property type="entry name" value="AfumC-like_glycosyl_Trfase"/>
</dbReference>
<gene>
    <name evidence="1" type="ordered locus">Trad_2221</name>
</gene>
<dbReference type="Proteomes" id="UP000000379">
    <property type="component" value="Chromosome"/>
</dbReference>
<protein>
    <submittedName>
        <fullName evidence="1">Capsular polysaccharide synthesis</fullName>
    </submittedName>
</protein>
<dbReference type="eggNOG" id="COG3774">
    <property type="taxonomic scope" value="Bacteria"/>
</dbReference>
<keyword evidence="2" id="KW-1185">Reference proteome</keyword>
<dbReference type="STRING" id="649638.Trad_2221"/>
<organism evidence="1 2">
    <name type="scientific">Truepera radiovictrix (strain DSM 17093 / CIP 108686 / LMG 22925 / RQ-24)</name>
    <dbReference type="NCBI Taxonomy" id="649638"/>
    <lineage>
        <taxon>Bacteria</taxon>
        <taxon>Thermotogati</taxon>
        <taxon>Deinococcota</taxon>
        <taxon>Deinococci</taxon>
        <taxon>Trueperales</taxon>
        <taxon>Trueperaceae</taxon>
        <taxon>Truepera</taxon>
    </lineage>
</organism>